<evidence type="ECO:0000313" key="7">
    <source>
        <dbReference type="Proteomes" id="UP001232343"/>
    </source>
</evidence>
<dbReference type="Gene3D" id="3.10.310.40">
    <property type="match status" value="1"/>
</dbReference>
<keyword evidence="3" id="KW-0479">Metal-binding</keyword>
<dbReference type="Proteomes" id="UP001232343">
    <property type="component" value="Unassembled WGS sequence"/>
</dbReference>
<dbReference type="PANTHER" id="PTHR43462:SF1">
    <property type="entry name" value="ALANYL-TRNA EDITING PROTEIN AARSD1"/>
    <property type="match status" value="1"/>
</dbReference>
<dbReference type="EMBL" id="JAUSUO010000010">
    <property type="protein sequence ID" value="MDQ0344581.1"/>
    <property type="molecule type" value="Genomic_DNA"/>
</dbReference>
<keyword evidence="7" id="KW-1185">Reference proteome</keyword>
<dbReference type="Pfam" id="PF01411">
    <property type="entry name" value="tRNA-synt_2c"/>
    <property type="match status" value="1"/>
</dbReference>
<dbReference type="Gene3D" id="2.40.30.130">
    <property type="match status" value="1"/>
</dbReference>
<dbReference type="RefSeq" id="WP_244682883.1">
    <property type="nucleotide sequence ID" value="NZ_JALIRM010000013.1"/>
</dbReference>
<evidence type="ECO:0000256" key="1">
    <source>
        <dbReference type="ARBA" id="ARBA00001947"/>
    </source>
</evidence>
<dbReference type="InterPro" id="IPR018165">
    <property type="entry name" value="Ala-tRNA-synth_IIc_core"/>
</dbReference>
<dbReference type="Gene3D" id="3.30.980.10">
    <property type="entry name" value="Threonyl-trna Synthetase, Chain A, domain 2"/>
    <property type="match status" value="1"/>
</dbReference>
<dbReference type="EC" id="6.1.1.7" evidence="6"/>
<comment type="caution">
    <text evidence="6">The sequence shown here is derived from an EMBL/GenBank/DDBJ whole genome shotgun (WGS) entry which is preliminary data.</text>
</comment>
<evidence type="ECO:0000313" key="6">
    <source>
        <dbReference type="EMBL" id="MDQ0344581.1"/>
    </source>
</evidence>
<dbReference type="SUPFAM" id="SSF50447">
    <property type="entry name" value="Translation proteins"/>
    <property type="match status" value="1"/>
</dbReference>
<dbReference type="InterPro" id="IPR018163">
    <property type="entry name" value="Thr/Ala-tRNA-synth_IIc_edit"/>
</dbReference>
<gene>
    <name evidence="6" type="ORF">J2S14_003425</name>
</gene>
<dbReference type="SUPFAM" id="SSF55186">
    <property type="entry name" value="ThrRS/AlaRS common domain"/>
    <property type="match status" value="1"/>
</dbReference>
<comment type="cofactor">
    <cofactor evidence="1">
        <name>Zn(2+)</name>
        <dbReference type="ChEBI" id="CHEBI:29105"/>
    </cofactor>
</comment>
<organism evidence="6 7">
    <name type="scientific">Lederbergia wuyishanensis</name>
    <dbReference type="NCBI Taxonomy" id="1347903"/>
    <lineage>
        <taxon>Bacteria</taxon>
        <taxon>Bacillati</taxon>
        <taxon>Bacillota</taxon>
        <taxon>Bacilli</taxon>
        <taxon>Bacillales</taxon>
        <taxon>Bacillaceae</taxon>
        <taxon>Lederbergia</taxon>
    </lineage>
</organism>
<keyword evidence="6" id="KW-0436">Ligase</keyword>
<evidence type="ECO:0000256" key="3">
    <source>
        <dbReference type="ARBA" id="ARBA00022723"/>
    </source>
</evidence>
<evidence type="ECO:0000256" key="4">
    <source>
        <dbReference type="ARBA" id="ARBA00022833"/>
    </source>
</evidence>
<dbReference type="InterPro" id="IPR051335">
    <property type="entry name" value="Alanyl-tRNA_Editing_Enzymes"/>
</dbReference>
<dbReference type="Pfam" id="PF07973">
    <property type="entry name" value="tRNA_SAD"/>
    <property type="match status" value="1"/>
</dbReference>
<evidence type="ECO:0000256" key="2">
    <source>
        <dbReference type="ARBA" id="ARBA00004496"/>
    </source>
</evidence>
<dbReference type="InterPro" id="IPR009000">
    <property type="entry name" value="Transl_B-barrel_sf"/>
</dbReference>
<dbReference type="PANTHER" id="PTHR43462">
    <property type="entry name" value="ALANYL-TRNA EDITING PROTEIN"/>
    <property type="match status" value="1"/>
</dbReference>
<reference evidence="6 7" key="1">
    <citation type="submission" date="2023-07" db="EMBL/GenBank/DDBJ databases">
        <title>Genomic Encyclopedia of Type Strains, Phase IV (KMG-IV): sequencing the most valuable type-strain genomes for metagenomic binning, comparative biology and taxonomic classification.</title>
        <authorList>
            <person name="Goeker M."/>
        </authorList>
    </citation>
    <scope>NUCLEOTIDE SEQUENCE [LARGE SCALE GENOMIC DNA]</scope>
    <source>
        <strain evidence="6 7">DSM 27848</strain>
    </source>
</reference>
<dbReference type="InterPro" id="IPR012947">
    <property type="entry name" value="tRNA_SAD"/>
</dbReference>
<dbReference type="InterPro" id="IPR018164">
    <property type="entry name" value="Ala-tRNA-synth_IIc_N"/>
</dbReference>
<dbReference type="GO" id="GO:0004813">
    <property type="term" value="F:alanine-tRNA ligase activity"/>
    <property type="evidence" value="ECO:0007669"/>
    <property type="project" value="UniProtKB-EC"/>
</dbReference>
<sequence length="396" mass="44032">MLQDRLYYQDAYIKTFTSRVVKESQDSDGNWYVVLENTAFYPTGGGQPHDTGTINGFEVLNVEEVDGEIRHTVAEKVNSTDDIEGLIDWSRRFDHMQQHTGQHVLTAAFVDLFGFQTESFHLGKELCTIDLAVENLTDQQLEAAEKLANEIILKNLPIETKWVTEDEIGQYSLRKELAVSDEIRLVIIPDFDYNGCGGTHPSTTGQVSGIKILSTEKQKRKVRVHFVCGGRILQQLHRKNAILTEASRQLSSPEDGINSAVEKLLTTNYSLEKSLKETSDVLLKYEAKELLAKKEDGMVKHVFIGRTLQEMQSLARIIVALDDYATALLVLESEDRLQYVAAKGAAVNTSMKSVSDTARSVINGKGGGKDNFVQGGGERTISGEELLKQMAESITV</sequence>
<comment type="subcellular location">
    <subcellularLocation>
        <location evidence="2">Cytoplasm</location>
    </subcellularLocation>
</comment>
<accession>A0ABU0D830</accession>
<dbReference type="PROSITE" id="PS50860">
    <property type="entry name" value="AA_TRNA_LIGASE_II_ALA"/>
    <property type="match status" value="1"/>
</dbReference>
<protein>
    <submittedName>
        <fullName evidence="6">Alanyl-tRNA synthetase</fullName>
        <ecNumber evidence="6">6.1.1.7</ecNumber>
    </submittedName>
</protein>
<feature type="domain" description="Alanyl-transfer RNA synthetases family profile" evidence="5">
    <location>
        <begin position="1"/>
        <end position="223"/>
    </location>
</feature>
<proteinExistence type="predicted"/>
<dbReference type="SMART" id="SM00863">
    <property type="entry name" value="tRNA_SAD"/>
    <property type="match status" value="1"/>
</dbReference>
<keyword evidence="4" id="KW-0862">Zinc</keyword>
<name>A0ABU0D830_9BACI</name>
<evidence type="ECO:0000259" key="5">
    <source>
        <dbReference type="PROSITE" id="PS50860"/>
    </source>
</evidence>